<evidence type="ECO:0000313" key="3">
    <source>
        <dbReference type="EMBL" id="CAB4529865.1"/>
    </source>
</evidence>
<feature type="transmembrane region" description="Helical" evidence="2">
    <location>
        <begin position="102"/>
        <end position="120"/>
    </location>
</feature>
<feature type="transmembrane region" description="Helical" evidence="2">
    <location>
        <begin position="330"/>
        <end position="352"/>
    </location>
</feature>
<dbReference type="AlphaFoldDB" id="A0A6J6ATL3"/>
<reference evidence="3" key="1">
    <citation type="submission" date="2020-05" db="EMBL/GenBank/DDBJ databases">
        <authorList>
            <person name="Chiriac C."/>
            <person name="Salcher M."/>
            <person name="Ghai R."/>
            <person name="Kavagutti S V."/>
        </authorList>
    </citation>
    <scope>NUCLEOTIDE SEQUENCE</scope>
</reference>
<protein>
    <submittedName>
        <fullName evidence="3">Unannotated protein</fullName>
    </submittedName>
</protein>
<name>A0A6J6ATL3_9ZZZZ</name>
<dbReference type="InterPro" id="IPR036259">
    <property type="entry name" value="MFS_trans_sf"/>
</dbReference>
<dbReference type="Gene3D" id="1.20.1250.20">
    <property type="entry name" value="MFS general substrate transporter like domains"/>
    <property type="match status" value="2"/>
</dbReference>
<keyword evidence="2" id="KW-1133">Transmembrane helix</keyword>
<dbReference type="EMBL" id="CAEZSC010000003">
    <property type="protein sequence ID" value="CAB4529865.1"/>
    <property type="molecule type" value="Genomic_DNA"/>
</dbReference>
<feature type="transmembrane region" description="Helical" evidence="2">
    <location>
        <begin position="246"/>
        <end position="264"/>
    </location>
</feature>
<dbReference type="InterPro" id="IPR011701">
    <property type="entry name" value="MFS"/>
</dbReference>
<feature type="transmembrane region" description="Helical" evidence="2">
    <location>
        <begin position="358"/>
        <end position="377"/>
    </location>
</feature>
<dbReference type="SUPFAM" id="SSF103473">
    <property type="entry name" value="MFS general substrate transporter"/>
    <property type="match status" value="1"/>
</dbReference>
<dbReference type="PANTHER" id="PTHR23542">
    <property type="match status" value="1"/>
</dbReference>
<feature type="transmembrane region" description="Helical" evidence="2">
    <location>
        <begin position="276"/>
        <end position="292"/>
    </location>
</feature>
<proteinExistence type="predicted"/>
<evidence type="ECO:0000256" key="1">
    <source>
        <dbReference type="SAM" id="MobiDB-lite"/>
    </source>
</evidence>
<dbReference type="PANTHER" id="PTHR23542:SF1">
    <property type="entry name" value="MAJOR FACILITATOR SUPERFAMILY (MFS) PROFILE DOMAIN-CONTAINING PROTEIN"/>
    <property type="match status" value="1"/>
</dbReference>
<keyword evidence="2" id="KW-0812">Transmembrane</keyword>
<dbReference type="Pfam" id="PF07690">
    <property type="entry name" value="MFS_1"/>
    <property type="match status" value="1"/>
</dbReference>
<dbReference type="GO" id="GO:0022857">
    <property type="term" value="F:transmembrane transporter activity"/>
    <property type="evidence" value="ECO:0007669"/>
    <property type="project" value="InterPro"/>
</dbReference>
<feature type="transmembrane region" description="Helical" evidence="2">
    <location>
        <begin position="44"/>
        <end position="65"/>
    </location>
</feature>
<keyword evidence="2" id="KW-0472">Membrane</keyword>
<feature type="transmembrane region" description="Helical" evidence="2">
    <location>
        <begin position="166"/>
        <end position="185"/>
    </location>
</feature>
<sequence length="410" mass="43405">MSAYFEVLRMRSARLLLLSAFPARLAYSMIGLGVYFKVQQTTNSIAFAGLAVGAHALTGALSAGIRGELLDRFGMKWPLRVFVPAYASMILIFNASQERTSLLLFSFLLGITAPPINLSVRPLWKVLVGDAQLRTAYAMDTSMMNSVMVIGPVVVTFLALSKHPSSALIFCAVSMLIGGLALLSLKITRSFVPEKKIKGSLPLWRVPALQLLAIEGAFIGFGWGAFDIGVPAFSTLRNQPHIAGTILAIMGAATVVGGLLAGLLSKKISSLKAMRGIYALWFITTIPLAFTTPGWSMMLLGGIIGLIGGAIQVFYWEVTEAVRPQGSQSGALGWLWSIEGTCGAAGAAIGGVVAEKFGPQWCLAATTISIGFGFLVINTGRRKLSAADKTPSDAQDRDALGDVISTGDGQ</sequence>
<accession>A0A6J6ATL3</accession>
<feature type="transmembrane region" description="Helical" evidence="2">
    <location>
        <begin position="298"/>
        <end position="318"/>
    </location>
</feature>
<feature type="transmembrane region" description="Helical" evidence="2">
    <location>
        <begin position="206"/>
        <end position="226"/>
    </location>
</feature>
<feature type="transmembrane region" description="Helical" evidence="2">
    <location>
        <begin position="141"/>
        <end position="160"/>
    </location>
</feature>
<feature type="transmembrane region" description="Helical" evidence="2">
    <location>
        <begin position="77"/>
        <end position="96"/>
    </location>
</feature>
<feature type="region of interest" description="Disordered" evidence="1">
    <location>
        <begin position="387"/>
        <end position="410"/>
    </location>
</feature>
<gene>
    <name evidence="3" type="ORF">UFOPK1380_00132</name>
</gene>
<feature type="compositionally biased region" description="Basic and acidic residues" evidence="1">
    <location>
        <begin position="390"/>
        <end position="400"/>
    </location>
</feature>
<evidence type="ECO:0000256" key="2">
    <source>
        <dbReference type="SAM" id="Phobius"/>
    </source>
</evidence>
<organism evidence="3">
    <name type="scientific">freshwater metagenome</name>
    <dbReference type="NCBI Taxonomy" id="449393"/>
    <lineage>
        <taxon>unclassified sequences</taxon>
        <taxon>metagenomes</taxon>
        <taxon>ecological metagenomes</taxon>
    </lineage>
</organism>